<dbReference type="CDD" id="cd04506">
    <property type="entry name" value="SGNH_hydrolase_YpmR_like"/>
    <property type="match status" value="1"/>
</dbReference>
<dbReference type="SUPFAM" id="SSF52266">
    <property type="entry name" value="SGNH hydrolase"/>
    <property type="match status" value="1"/>
</dbReference>
<proteinExistence type="predicted"/>
<organism evidence="1 2">
    <name type="scientific">Paucilactobacillus hokkaidonensis JCM 18461</name>
    <dbReference type="NCBI Taxonomy" id="1291742"/>
    <lineage>
        <taxon>Bacteria</taxon>
        <taxon>Bacillati</taxon>
        <taxon>Bacillota</taxon>
        <taxon>Bacilli</taxon>
        <taxon>Lactobacillales</taxon>
        <taxon>Lactobacillaceae</taxon>
        <taxon>Paucilactobacillus</taxon>
    </lineage>
</organism>
<dbReference type="InterPro" id="IPR051532">
    <property type="entry name" value="Ester_Hydrolysis_Enzymes"/>
</dbReference>
<dbReference type="STRING" id="1291742.LOOC260_111300"/>
<dbReference type="Gene3D" id="3.40.50.1110">
    <property type="entry name" value="SGNH hydrolase"/>
    <property type="match status" value="1"/>
</dbReference>
<dbReference type="KEGG" id="lho:LOOC260_111300"/>
<dbReference type="EMBL" id="AP014680">
    <property type="protein sequence ID" value="BAP85669.1"/>
    <property type="molecule type" value="Genomic_DNA"/>
</dbReference>
<name>A0A0A1GXR8_9LACO</name>
<dbReference type="PANTHER" id="PTHR30383">
    <property type="entry name" value="THIOESTERASE 1/PROTEASE 1/LYSOPHOSPHOLIPASE L1"/>
    <property type="match status" value="1"/>
</dbReference>
<dbReference type="GO" id="GO:0004622">
    <property type="term" value="F:phosphatidylcholine lysophospholipase activity"/>
    <property type="evidence" value="ECO:0007669"/>
    <property type="project" value="TreeGrafter"/>
</dbReference>
<dbReference type="Pfam" id="PF00657">
    <property type="entry name" value="Lipase_GDSL"/>
    <property type="match status" value="1"/>
</dbReference>
<sequence length="309" mass="34744">MKRGVKIIIFIIGLLILAGGAYGGYHYFTSQSTPSEKTSTTKKVQHKKEVHIVALGDSLTQGVGDQQKKGGYVSIIKQKVEKQDNTKVITSNFGVAGDRSDQILKRLNDQSNVQQKLKSADVIVMTVGGNDLMQTLEKNLFVSSQTKFETQMGIASKKYDNKLNDLFTTVRKYNSNAPIFLFSVYNPFYVYFANMSSITTSVSNWNKDTKTTLAGYGPAYFVDVNNLMSHGQYTTQTQQQKLVQQANAANSSSVNQKEITQIMSKKNQNLNKYISTADNFHPNHQGYEKMADKLFKEMQIHQNWLEKGK</sequence>
<evidence type="ECO:0000313" key="2">
    <source>
        <dbReference type="Proteomes" id="UP000031620"/>
    </source>
</evidence>
<dbReference type="Proteomes" id="UP000031620">
    <property type="component" value="Chromosome"/>
</dbReference>
<reference evidence="1 2" key="1">
    <citation type="submission" date="2014-11" db="EMBL/GenBank/DDBJ databases">
        <title>Complete genome sequence and analysis of Lactobacillus hokkaidonensis LOOC260T.</title>
        <authorList>
            <person name="Tanizawa Y."/>
            <person name="Tohno M."/>
            <person name="Kaminuma E."/>
            <person name="Nakamura Y."/>
            <person name="Arita M."/>
        </authorList>
    </citation>
    <scope>NUCLEOTIDE SEQUENCE [LARGE SCALE GENOMIC DNA]</scope>
    <source>
        <strain evidence="1 2">LOOC260</strain>
    </source>
</reference>
<dbReference type="PANTHER" id="PTHR30383:SF27">
    <property type="entry name" value="SPORE GERMINATION LIPASE LIPC"/>
    <property type="match status" value="1"/>
</dbReference>
<dbReference type="RefSeq" id="WP_041093564.1">
    <property type="nucleotide sequence ID" value="NZ_AP014680.1"/>
</dbReference>
<dbReference type="HOGENOM" id="CLU_076859_1_0_9"/>
<dbReference type="AlphaFoldDB" id="A0A0A1GXR8"/>
<dbReference type="InterPro" id="IPR036514">
    <property type="entry name" value="SGNH_hydro_sf"/>
</dbReference>
<gene>
    <name evidence="1" type="ORF">LOOC260_111300</name>
</gene>
<protein>
    <submittedName>
        <fullName evidence="1">GDSL family lipase</fullName>
    </submittedName>
</protein>
<evidence type="ECO:0000313" key="1">
    <source>
        <dbReference type="EMBL" id="BAP85669.1"/>
    </source>
</evidence>
<accession>A0A0A1GXR8</accession>
<dbReference type="InterPro" id="IPR001087">
    <property type="entry name" value="GDSL"/>
</dbReference>